<dbReference type="EMBL" id="AGTP01112040">
    <property type="status" value="NOT_ANNOTATED_CDS"/>
    <property type="molecule type" value="Genomic_DNA"/>
</dbReference>
<dbReference type="GO" id="GO:0007018">
    <property type="term" value="P:microtubule-based movement"/>
    <property type="evidence" value="ECO:0007669"/>
    <property type="project" value="InterPro"/>
</dbReference>
<dbReference type="AlphaFoldDB" id="A0A287DCT5"/>
<evidence type="ECO:0000256" key="1">
    <source>
        <dbReference type="SAM" id="Coils"/>
    </source>
</evidence>
<dbReference type="Ensembl" id="ENSSTOT00000035258.1">
    <property type="protein sequence ID" value="ENSSTOP00000031344.1"/>
    <property type="gene ID" value="ENSSTOG00000030705.1"/>
</dbReference>
<dbReference type="GeneTree" id="ENSGT00940000155523"/>
<feature type="region of interest" description="Disordered" evidence="2">
    <location>
        <begin position="267"/>
        <end position="288"/>
    </location>
</feature>
<dbReference type="eggNOG" id="KOG3595">
    <property type="taxonomic scope" value="Eukaryota"/>
</dbReference>
<feature type="coiled-coil region" evidence="1">
    <location>
        <begin position="127"/>
        <end position="154"/>
    </location>
</feature>
<evidence type="ECO:0000313" key="3">
    <source>
        <dbReference type="Ensembl" id="ENSSTOP00000031344.1"/>
    </source>
</evidence>
<evidence type="ECO:0000313" key="4">
    <source>
        <dbReference type="Proteomes" id="UP000005215"/>
    </source>
</evidence>
<dbReference type="STRING" id="43179.ENSSTOP00000031344"/>
<dbReference type="EMBL" id="AGTP01112039">
    <property type="status" value="NOT_ANNOTATED_CDS"/>
    <property type="molecule type" value="Genomic_DNA"/>
</dbReference>
<accession>A0A287DCT5</accession>
<keyword evidence="1" id="KW-0175">Coiled coil</keyword>
<dbReference type="InterPro" id="IPR026983">
    <property type="entry name" value="DHC"/>
</dbReference>
<reference evidence="3" key="3">
    <citation type="submission" date="2025-09" db="UniProtKB">
        <authorList>
            <consortium name="Ensembl"/>
        </authorList>
    </citation>
    <scope>IDENTIFICATION</scope>
</reference>
<protein>
    <recommendedName>
        <fullName evidence="5">Dynein heavy chain tail domain-containing protein</fullName>
    </recommendedName>
</protein>
<organism evidence="3 4">
    <name type="scientific">Ictidomys tridecemlineatus</name>
    <name type="common">Thirteen-lined ground squirrel</name>
    <name type="synonym">Spermophilus tridecemlineatus</name>
    <dbReference type="NCBI Taxonomy" id="43179"/>
    <lineage>
        <taxon>Eukaryota</taxon>
        <taxon>Metazoa</taxon>
        <taxon>Chordata</taxon>
        <taxon>Craniata</taxon>
        <taxon>Vertebrata</taxon>
        <taxon>Euteleostomi</taxon>
        <taxon>Mammalia</taxon>
        <taxon>Eutheria</taxon>
        <taxon>Euarchontoglires</taxon>
        <taxon>Glires</taxon>
        <taxon>Rodentia</taxon>
        <taxon>Sciuromorpha</taxon>
        <taxon>Sciuridae</taxon>
        <taxon>Xerinae</taxon>
        <taxon>Marmotini</taxon>
        <taxon>Ictidomys</taxon>
    </lineage>
</organism>
<name>A0A287DCT5_ICTTR</name>
<dbReference type="Proteomes" id="UP000005215">
    <property type="component" value="Unassembled WGS sequence"/>
</dbReference>
<sequence>MLWEVQDFCREHHWITDIYKFLKSWGPQKLEDMRGCPIKNYIQLVSSLNDWQTRVSNMPIELLTRGKLLLLSCHNMKAELESKLDSTRKDILAQVQNESRIRSQKLMTELTDFVRVFQIINSDIHAIARCCQKLNEANEQYIQLEERMEYIQSLLELIRNHFSFYSDENEKLDISLLDMWEAFQFERSQASEILLSKQHAIVPKLQQLMAAALAQLEGLLQKALSGPFMDPEQEQRSIENQLIALEHQYQDTVSRLNELHHAYVTFTGNEDHPPPPPPPPPHCPMISL</sequence>
<dbReference type="GO" id="GO:0030286">
    <property type="term" value="C:dynein complex"/>
    <property type="evidence" value="ECO:0007669"/>
    <property type="project" value="InterPro"/>
</dbReference>
<dbReference type="PANTHER" id="PTHR45703:SF36">
    <property type="entry name" value="DYNEIN HEAVY CHAIN, CYTOPLASMIC"/>
    <property type="match status" value="1"/>
</dbReference>
<dbReference type="PANTHER" id="PTHR45703">
    <property type="entry name" value="DYNEIN HEAVY CHAIN"/>
    <property type="match status" value="1"/>
</dbReference>
<feature type="compositionally biased region" description="Pro residues" evidence="2">
    <location>
        <begin position="274"/>
        <end position="288"/>
    </location>
</feature>
<proteinExistence type="predicted"/>
<reference evidence="3" key="2">
    <citation type="submission" date="2025-08" db="UniProtKB">
        <authorList>
            <consortium name="Ensembl"/>
        </authorList>
    </citation>
    <scope>IDENTIFICATION</scope>
</reference>
<keyword evidence="4" id="KW-1185">Reference proteome</keyword>
<dbReference type="GO" id="GO:0051959">
    <property type="term" value="F:dynein light intermediate chain binding"/>
    <property type="evidence" value="ECO:0007669"/>
    <property type="project" value="InterPro"/>
</dbReference>
<dbReference type="GO" id="GO:0045505">
    <property type="term" value="F:dynein intermediate chain binding"/>
    <property type="evidence" value="ECO:0007669"/>
    <property type="project" value="InterPro"/>
</dbReference>
<dbReference type="InParanoid" id="A0A287DCT5"/>
<evidence type="ECO:0008006" key="5">
    <source>
        <dbReference type="Google" id="ProtNLM"/>
    </source>
</evidence>
<reference evidence="4" key="1">
    <citation type="submission" date="2011-11" db="EMBL/GenBank/DDBJ databases">
        <title>The Draft Genome of Spermophilus tridecemlineatus.</title>
        <authorList>
            <consortium name="The Broad Institute Genome Assembly &amp; Analysis Group"/>
            <consortium name="Computational R&amp;D Group"/>
            <consortium name="and Sequencing Platform"/>
            <person name="Di Palma F."/>
            <person name="Alfoldi J."/>
            <person name="Johnson J."/>
            <person name="Berlin A."/>
            <person name="Gnerre S."/>
            <person name="Jaffe D."/>
            <person name="MacCallum I."/>
            <person name="Young S."/>
            <person name="Walker B.J."/>
            <person name="Lindblad-Toh K."/>
        </authorList>
    </citation>
    <scope>NUCLEOTIDE SEQUENCE [LARGE SCALE GENOMIC DNA]</scope>
</reference>
<evidence type="ECO:0000256" key="2">
    <source>
        <dbReference type="SAM" id="MobiDB-lite"/>
    </source>
</evidence>